<protein>
    <submittedName>
        <fullName evidence="3">Voltage-gated potassium channel Kch</fullName>
    </submittedName>
</protein>
<dbReference type="RefSeq" id="WP_184579459.1">
    <property type="nucleotide sequence ID" value="NZ_JACHJT010000001.1"/>
</dbReference>
<keyword evidence="3" id="KW-0407">Ion channel</keyword>
<feature type="transmembrane region" description="Helical" evidence="1">
    <location>
        <begin position="32"/>
        <end position="49"/>
    </location>
</feature>
<comment type="caution">
    <text evidence="3">The sequence shown here is derived from an EMBL/GenBank/DDBJ whole genome shotgun (WGS) entry which is preliminary data.</text>
</comment>
<feature type="transmembrane region" description="Helical" evidence="1">
    <location>
        <begin position="118"/>
        <end position="139"/>
    </location>
</feature>
<keyword evidence="1" id="KW-1133">Transmembrane helix</keyword>
<feature type="domain" description="Potassium channel" evidence="2">
    <location>
        <begin position="127"/>
        <end position="207"/>
    </location>
</feature>
<dbReference type="EMBL" id="JACHJT010000001">
    <property type="protein sequence ID" value="MBB4932187.1"/>
    <property type="molecule type" value="Genomic_DNA"/>
</dbReference>
<dbReference type="InterPro" id="IPR013099">
    <property type="entry name" value="K_chnl_dom"/>
</dbReference>
<dbReference type="GO" id="GO:0034220">
    <property type="term" value="P:monoatomic ion transmembrane transport"/>
    <property type="evidence" value="ECO:0007669"/>
    <property type="project" value="UniProtKB-KW"/>
</dbReference>
<reference evidence="3 4" key="1">
    <citation type="submission" date="2020-08" db="EMBL/GenBank/DDBJ databases">
        <title>Sequencing the genomes of 1000 actinobacteria strains.</title>
        <authorList>
            <person name="Klenk H.-P."/>
        </authorList>
    </citation>
    <scope>NUCLEOTIDE SEQUENCE [LARGE SCALE GENOMIC DNA]</scope>
    <source>
        <strain evidence="3 4">DSM 102030</strain>
    </source>
</reference>
<gene>
    <name evidence="3" type="ORF">F4561_003007</name>
</gene>
<feature type="transmembrane region" description="Helical" evidence="1">
    <location>
        <begin position="56"/>
        <end position="75"/>
    </location>
</feature>
<dbReference type="Proteomes" id="UP000523007">
    <property type="component" value="Unassembled WGS sequence"/>
</dbReference>
<evidence type="ECO:0000259" key="2">
    <source>
        <dbReference type="Pfam" id="PF07885"/>
    </source>
</evidence>
<keyword evidence="1" id="KW-0812">Transmembrane</keyword>
<evidence type="ECO:0000313" key="3">
    <source>
        <dbReference type="EMBL" id="MBB4932187.1"/>
    </source>
</evidence>
<keyword evidence="3" id="KW-0406">Ion transport</keyword>
<keyword evidence="1" id="KW-0472">Membrane</keyword>
<accession>A0A7W7W2Q2</accession>
<dbReference type="Gene3D" id="1.10.287.70">
    <property type="match status" value="1"/>
</dbReference>
<dbReference type="SUPFAM" id="SSF81324">
    <property type="entry name" value="Voltage-gated potassium channels"/>
    <property type="match status" value="1"/>
</dbReference>
<feature type="transmembrane region" description="Helical" evidence="1">
    <location>
        <begin position="87"/>
        <end position="106"/>
    </location>
</feature>
<dbReference type="Pfam" id="PF07885">
    <property type="entry name" value="Ion_trans_2"/>
    <property type="match status" value="1"/>
</dbReference>
<name>A0A7W7W2Q2_9ACTN</name>
<keyword evidence="4" id="KW-1185">Reference proteome</keyword>
<evidence type="ECO:0000256" key="1">
    <source>
        <dbReference type="SAM" id="Phobius"/>
    </source>
</evidence>
<evidence type="ECO:0000313" key="4">
    <source>
        <dbReference type="Proteomes" id="UP000523007"/>
    </source>
</evidence>
<proteinExistence type="predicted"/>
<keyword evidence="3" id="KW-0813">Transport</keyword>
<sequence>MRRRWNLGFFLLALLLLQFGFPMTFYGPWWTGLYMLLYAAMVVFGILVTHGERDRLAPALLVTPVFLAFGVWVAFDQANTDARLGMLASLGVFQLVLMHSLVRAMFRSRGAPRGLNLVAAAVCVYLLIGGVFASLFGAMEILRPGSFADTTHPDSHLAWQQLTYFSYVTQATLGYGDVVPVSPWARSLASFQAMTGTIFLATVIARLVGGLVPRPEESDGETEG</sequence>
<organism evidence="3 4">
    <name type="scientific">Lipingzhangella halophila</name>
    <dbReference type="NCBI Taxonomy" id="1783352"/>
    <lineage>
        <taxon>Bacteria</taxon>
        <taxon>Bacillati</taxon>
        <taxon>Actinomycetota</taxon>
        <taxon>Actinomycetes</taxon>
        <taxon>Streptosporangiales</taxon>
        <taxon>Nocardiopsidaceae</taxon>
        <taxon>Lipingzhangella</taxon>
    </lineage>
</organism>
<dbReference type="AlphaFoldDB" id="A0A7W7W2Q2"/>